<dbReference type="GO" id="GO:0004190">
    <property type="term" value="F:aspartic-type endopeptidase activity"/>
    <property type="evidence" value="ECO:0007669"/>
    <property type="project" value="InterPro"/>
</dbReference>
<dbReference type="OrthoDB" id="9800872at2"/>
<comment type="similarity">
    <text evidence="10">In the N-terminal section; belongs to the HesA/MoeB/ThiF family.</text>
</comment>
<dbReference type="FunFam" id="3.40.250.10:FF:000025">
    <property type="entry name" value="Molybdopterin biosynthesis MoeZ"/>
    <property type="match status" value="1"/>
</dbReference>
<keyword evidence="8" id="KW-0472">Membrane</keyword>
<dbReference type="CDD" id="cd00158">
    <property type="entry name" value="RHOD"/>
    <property type="match status" value="1"/>
</dbReference>
<evidence type="ECO:0000256" key="5">
    <source>
        <dbReference type="ARBA" id="ARBA00022741"/>
    </source>
</evidence>
<dbReference type="RefSeq" id="WP_015162320.1">
    <property type="nucleotide sequence ID" value="NC_019697.1"/>
</dbReference>
<evidence type="ECO:0000256" key="11">
    <source>
        <dbReference type="ARBA" id="ARBA00067503"/>
    </source>
</evidence>
<keyword evidence="5" id="KW-0547">Nucleotide-binding</keyword>
<dbReference type="GO" id="GO:0016020">
    <property type="term" value="C:membrane"/>
    <property type="evidence" value="ECO:0007669"/>
    <property type="project" value="UniProtKB-SubCell"/>
</dbReference>
<dbReference type="NCBIfam" id="NF005646">
    <property type="entry name" value="PRK07411.1"/>
    <property type="match status" value="1"/>
</dbReference>
<dbReference type="GO" id="GO:0004792">
    <property type="term" value="F:thiosulfate-cyanide sulfurtransferase activity"/>
    <property type="evidence" value="ECO:0007669"/>
    <property type="project" value="TreeGrafter"/>
</dbReference>
<dbReference type="GO" id="GO:0006508">
    <property type="term" value="P:proteolysis"/>
    <property type="evidence" value="ECO:0007669"/>
    <property type="project" value="InterPro"/>
</dbReference>
<evidence type="ECO:0000256" key="6">
    <source>
        <dbReference type="ARBA" id="ARBA00022840"/>
    </source>
</evidence>
<accession>K9UP84</accession>
<evidence type="ECO:0000313" key="14">
    <source>
        <dbReference type="EMBL" id="AFY96236.1"/>
    </source>
</evidence>
<dbReference type="PANTHER" id="PTHR10953">
    <property type="entry name" value="UBIQUITIN-ACTIVATING ENZYME E1"/>
    <property type="match status" value="1"/>
</dbReference>
<evidence type="ECO:0000256" key="8">
    <source>
        <dbReference type="ARBA" id="ARBA00023136"/>
    </source>
</evidence>
<dbReference type="PROSITE" id="PS50175">
    <property type="entry name" value="ASP_PROT_RETROV"/>
    <property type="match status" value="1"/>
</dbReference>
<keyword evidence="3" id="KW-0812">Transmembrane</keyword>
<sequence length="390" mass="42539">MLDPNLDEIQLLPEEYARYSRHLILPEVGLDGQKRLKAASVLCVGTGGLGSPLLLYLAAAGIGRLGIVDFDVVDHSNLQRQVIHGTSWVGKPKIESAKNRIHEINPYCQVDLYETALSSANALDIIRPYDIVVDGTDNFPTRYLVNDACVLLDKPNVYGSIFRFEGQATVFNYQGGPNYRDLYPEPPPPGMVPSCAEGGVLGVLPGIIGVIQATETIKIILGQGTTLSGRLMLYNALDMKFRELKLRPNPVRPVIEKLIDYEQFCGIPQAKAAEAEQQSMLAEMTVTELKQLIDSGADDFVLIDVRNPNEYDIAKIPGSILIPLPDIEQGKGVEQVKAALNGHRLIAHCKMGGRSAKALAILKEAGIEGTNVKGGIQAWSREVDPSVLEY</sequence>
<dbReference type="CDD" id="cd00757">
    <property type="entry name" value="ThiF_MoeB_HesA_family"/>
    <property type="match status" value="1"/>
</dbReference>
<keyword evidence="2" id="KW-0808">Transferase</keyword>
<keyword evidence="6" id="KW-0067">ATP-binding</keyword>
<dbReference type="InterPro" id="IPR045886">
    <property type="entry name" value="ThiF/MoeB/HesA"/>
</dbReference>
<proteinExistence type="inferred from homology"/>
<dbReference type="PATRIC" id="fig|1173020.3.peg.6137"/>
<evidence type="ECO:0000256" key="1">
    <source>
        <dbReference type="ARBA" id="ARBA00004167"/>
    </source>
</evidence>
<keyword evidence="7" id="KW-1133">Transmembrane helix</keyword>
<reference evidence="14 15" key="1">
    <citation type="submission" date="2012-05" db="EMBL/GenBank/DDBJ databases">
        <title>Finished chromosome of genome of Chamaesiphon sp. PCC 6605.</title>
        <authorList>
            <consortium name="US DOE Joint Genome Institute"/>
            <person name="Gugger M."/>
            <person name="Coursin T."/>
            <person name="Rippka R."/>
            <person name="Tandeau De Marsac N."/>
            <person name="Huntemann M."/>
            <person name="Wei C.-L."/>
            <person name="Han J."/>
            <person name="Detter J.C."/>
            <person name="Han C."/>
            <person name="Tapia R."/>
            <person name="Chen A."/>
            <person name="Kyrpides N."/>
            <person name="Mavromatis K."/>
            <person name="Markowitz V."/>
            <person name="Szeto E."/>
            <person name="Ivanova N."/>
            <person name="Pagani I."/>
            <person name="Pati A."/>
            <person name="Goodwin L."/>
            <person name="Nordberg H.P."/>
            <person name="Cantor M.N."/>
            <person name="Hua S.X."/>
            <person name="Woyke T."/>
            <person name="Kerfeld C.A."/>
        </authorList>
    </citation>
    <scope>NUCLEOTIDE SEQUENCE [LARGE SCALE GENOMIC DNA]</scope>
    <source>
        <strain evidence="15">ATCC 27169 / PCC 6605</strain>
    </source>
</reference>
<dbReference type="InterPro" id="IPR001763">
    <property type="entry name" value="Rhodanese-like_dom"/>
</dbReference>
<feature type="domain" description="Peptidase A2" evidence="12">
    <location>
        <begin position="289"/>
        <end position="332"/>
    </location>
</feature>
<dbReference type="HOGENOM" id="CLU_013325_1_0_3"/>
<dbReference type="STRING" id="1173020.Cha6605_5349"/>
<dbReference type="Proteomes" id="UP000010366">
    <property type="component" value="Chromosome"/>
</dbReference>
<keyword evidence="4" id="KW-0548">Nucleotidyltransferase</keyword>
<organism evidence="14 15">
    <name type="scientific">Chamaesiphon minutus (strain ATCC 27169 / PCC 6605)</name>
    <dbReference type="NCBI Taxonomy" id="1173020"/>
    <lineage>
        <taxon>Bacteria</taxon>
        <taxon>Bacillati</taxon>
        <taxon>Cyanobacteriota</taxon>
        <taxon>Cyanophyceae</taxon>
        <taxon>Gomontiellales</taxon>
        <taxon>Chamaesiphonaceae</taxon>
        <taxon>Chamaesiphon</taxon>
    </lineage>
</organism>
<dbReference type="Gene3D" id="3.40.250.10">
    <property type="entry name" value="Rhodanese-like domain"/>
    <property type="match status" value="1"/>
</dbReference>
<evidence type="ECO:0000259" key="13">
    <source>
        <dbReference type="PROSITE" id="PS50206"/>
    </source>
</evidence>
<protein>
    <recommendedName>
        <fullName evidence="11">Probable adenylyltransferase/sulfurtransferase MoeZ</fullName>
    </recommendedName>
</protein>
<evidence type="ECO:0000256" key="4">
    <source>
        <dbReference type="ARBA" id="ARBA00022695"/>
    </source>
</evidence>
<dbReference type="eggNOG" id="COG0607">
    <property type="taxonomic scope" value="Bacteria"/>
</dbReference>
<dbReference type="InterPro" id="IPR000594">
    <property type="entry name" value="ThiF_NAD_FAD-bd"/>
</dbReference>
<dbReference type="NCBIfam" id="NF004281">
    <property type="entry name" value="PRK05690.1"/>
    <property type="match status" value="1"/>
</dbReference>
<name>K9UP84_CHAP6</name>
<evidence type="ECO:0000313" key="15">
    <source>
        <dbReference type="Proteomes" id="UP000010366"/>
    </source>
</evidence>
<keyword evidence="9" id="KW-0511">Multifunctional enzyme</keyword>
<dbReference type="Pfam" id="PF00899">
    <property type="entry name" value="ThiF"/>
    <property type="match status" value="1"/>
</dbReference>
<dbReference type="KEGG" id="cmp:Cha6605_5349"/>
<evidence type="ECO:0000256" key="3">
    <source>
        <dbReference type="ARBA" id="ARBA00022692"/>
    </source>
</evidence>
<dbReference type="AlphaFoldDB" id="K9UP84"/>
<dbReference type="PANTHER" id="PTHR10953:SF102">
    <property type="entry name" value="ADENYLYLTRANSFERASE AND SULFURTRANSFERASE MOCS3"/>
    <property type="match status" value="1"/>
</dbReference>
<dbReference type="GO" id="GO:0008146">
    <property type="term" value="F:sulfotransferase activity"/>
    <property type="evidence" value="ECO:0007669"/>
    <property type="project" value="TreeGrafter"/>
</dbReference>
<dbReference type="GO" id="GO:0008641">
    <property type="term" value="F:ubiquitin-like modifier activating enzyme activity"/>
    <property type="evidence" value="ECO:0007669"/>
    <property type="project" value="InterPro"/>
</dbReference>
<dbReference type="SUPFAM" id="SSF69572">
    <property type="entry name" value="Activating enzymes of the ubiquitin-like proteins"/>
    <property type="match status" value="1"/>
</dbReference>
<dbReference type="FunFam" id="3.40.50.720:FF:000033">
    <property type="entry name" value="Adenylyltransferase and sulfurtransferase MOCS3"/>
    <property type="match status" value="1"/>
</dbReference>
<evidence type="ECO:0000256" key="9">
    <source>
        <dbReference type="ARBA" id="ARBA00023268"/>
    </source>
</evidence>
<dbReference type="InterPro" id="IPR035985">
    <property type="entry name" value="Ubiquitin-activating_enz"/>
</dbReference>
<dbReference type="InterPro" id="IPR036873">
    <property type="entry name" value="Rhodanese-like_dom_sf"/>
</dbReference>
<dbReference type="Pfam" id="PF00581">
    <property type="entry name" value="Rhodanese"/>
    <property type="match status" value="1"/>
</dbReference>
<evidence type="ECO:0000256" key="7">
    <source>
        <dbReference type="ARBA" id="ARBA00022989"/>
    </source>
</evidence>
<dbReference type="GO" id="GO:0005524">
    <property type="term" value="F:ATP binding"/>
    <property type="evidence" value="ECO:0007669"/>
    <property type="project" value="UniProtKB-KW"/>
</dbReference>
<keyword evidence="15" id="KW-1185">Reference proteome</keyword>
<dbReference type="GO" id="GO:0005829">
    <property type="term" value="C:cytosol"/>
    <property type="evidence" value="ECO:0007669"/>
    <property type="project" value="TreeGrafter"/>
</dbReference>
<gene>
    <name evidence="14" type="ORF">Cha6605_5349</name>
</gene>
<dbReference type="Gene3D" id="3.40.50.720">
    <property type="entry name" value="NAD(P)-binding Rossmann-like Domain"/>
    <property type="match status" value="1"/>
</dbReference>
<comment type="subcellular location">
    <subcellularLocation>
        <location evidence="1">Membrane</location>
        <topology evidence="1">Single-pass membrane protein</topology>
    </subcellularLocation>
</comment>
<dbReference type="PROSITE" id="PS50206">
    <property type="entry name" value="RHODANESE_3"/>
    <property type="match status" value="1"/>
</dbReference>
<dbReference type="GO" id="GO:0016779">
    <property type="term" value="F:nucleotidyltransferase activity"/>
    <property type="evidence" value="ECO:0007669"/>
    <property type="project" value="UniProtKB-KW"/>
</dbReference>
<evidence type="ECO:0000259" key="12">
    <source>
        <dbReference type="PROSITE" id="PS50175"/>
    </source>
</evidence>
<dbReference type="InterPro" id="IPR001995">
    <property type="entry name" value="Peptidase_A2_cat"/>
</dbReference>
<dbReference type="eggNOG" id="COG0476">
    <property type="taxonomic scope" value="Bacteria"/>
</dbReference>
<evidence type="ECO:0000256" key="10">
    <source>
        <dbReference type="ARBA" id="ARBA00060757"/>
    </source>
</evidence>
<evidence type="ECO:0000256" key="2">
    <source>
        <dbReference type="ARBA" id="ARBA00022679"/>
    </source>
</evidence>
<dbReference type="EMBL" id="CP003600">
    <property type="protein sequence ID" value="AFY96236.1"/>
    <property type="molecule type" value="Genomic_DNA"/>
</dbReference>
<feature type="domain" description="Rhodanese" evidence="13">
    <location>
        <begin position="296"/>
        <end position="388"/>
    </location>
</feature>
<dbReference type="SMART" id="SM00450">
    <property type="entry name" value="RHOD"/>
    <property type="match status" value="1"/>
</dbReference>